<comment type="caution">
    <text evidence="1">The sequence shown here is derived from an EMBL/GenBank/DDBJ whole genome shotgun (WGS) entry which is preliminary data.</text>
</comment>
<evidence type="ECO:0000313" key="1">
    <source>
        <dbReference type="EMBL" id="NUU47786.1"/>
    </source>
</evidence>
<dbReference type="AlphaFoldDB" id="A0A7Y6B5H9"/>
<dbReference type="EMBL" id="JABMCH010000065">
    <property type="protein sequence ID" value="NUU47786.1"/>
    <property type="molecule type" value="Genomic_DNA"/>
</dbReference>
<gene>
    <name evidence="1" type="ORF">HP438_12475</name>
</gene>
<proteinExistence type="predicted"/>
<dbReference type="RefSeq" id="WP_175312386.1">
    <property type="nucleotide sequence ID" value="NZ_CBCRYR010000012.1"/>
</dbReference>
<organism evidence="1 2">
    <name type="scientific">Sphingomonas zeae</name>
    <dbReference type="NCBI Taxonomy" id="1646122"/>
    <lineage>
        <taxon>Bacteria</taxon>
        <taxon>Pseudomonadati</taxon>
        <taxon>Pseudomonadota</taxon>
        <taxon>Alphaproteobacteria</taxon>
        <taxon>Sphingomonadales</taxon>
        <taxon>Sphingomonadaceae</taxon>
        <taxon>Sphingomonas</taxon>
    </lineage>
</organism>
<protein>
    <submittedName>
        <fullName evidence="1">Uncharacterized protein</fullName>
    </submittedName>
</protein>
<sequence>MVELALYPTDRDVYAHAEQPLRTFVQPIEVAVSLPPPSPAAPRPLTRYPTGDIERSRYPEEWMHGKPVEAAKRFADLRVVTTLRISLVT</sequence>
<name>A0A7Y6B5H9_9SPHN</name>
<accession>A0A7Y6B5H9</accession>
<keyword evidence="2" id="KW-1185">Reference proteome</keyword>
<dbReference type="Proteomes" id="UP000536441">
    <property type="component" value="Unassembled WGS sequence"/>
</dbReference>
<reference evidence="1 2" key="1">
    <citation type="submission" date="2020-05" db="EMBL/GenBank/DDBJ databases">
        <title>Genome Sequencing of Type Strains.</title>
        <authorList>
            <person name="Lemaire J.F."/>
            <person name="Inderbitzin P."/>
            <person name="Gregorio O.A."/>
            <person name="Collins S.B."/>
            <person name="Wespe N."/>
            <person name="Knight-Connoni V."/>
        </authorList>
    </citation>
    <scope>NUCLEOTIDE SEQUENCE [LARGE SCALE GENOMIC DNA]</scope>
    <source>
        <strain evidence="1 2">DSM 100049</strain>
    </source>
</reference>
<evidence type="ECO:0000313" key="2">
    <source>
        <dbReference type="Proteomes" id="UP000536441"/>
    </source>
</evidence>